<keyword evidence="4" id="KW-0067">ATP-binding</keyword>
<dbReference type="FunFam" id="2.60.40.1770:FF:000002">
    <property type="entry name" value="ephrin type-A receptor 2"/>
    <property type="match status" value="1"/>
</dbReference>
<reference evidence="9" key="1">
    <citation type="submission" date="2020-03" db="EMBL/GenBank/DDBJ databases">
        <title>Studies in the Genomics of Life Span.</title>
        <authorList>
            <person name="Glass D."/>
        </authorList>
    </citation>
    <scope>NUCLEOTIDE SEQUENCE</scope>
    <source>
        <strain evidence="9">LTLLF</strain>
        <tissue evidence="9">Muscle</tissue>
    </source>
</reference>
<evidence type="ECO:0000256" key="7">
    <source>
        <dbReference type="ARBA" id="ARBA00023170"/>
    </source>
</evidence>
<dbReference type="GO" id="GO:0005524">
    <property type="term" value="F:ATP binding"/>
    <property type="evidence" value="ECO:0007669"/>
    <property type="project" value="UniProtKB-KW"/>
</dbReference>
<dbReference type="Pfam" id="PF25599">
    <property type="entry name" value="Ephrin_CRD"/>
    <property type="match status" value="1"/>
</dbReference>
<dbReference type="GO" id="GO:0005886">
    <property type="term" value="C:plasma membrane"/>
    <property type="evidence" value="ECO:0007669"/>
    <property type="project" value="UniProtKB-SubCell"/>
</dbReference>
<evidence type="ECO:0000256" key="6">
    <source>
        <dbReference type="ARBA" id="ARBA00023136"/>
    </source>
</evidence>
<keyword evidence="5" id="KW-0130">Cell adhesion</keyword>
<evidence type="ECO:0000256" key="3">
    <source>
        <dbReference type="ARBA" id="ARBA00022741"/>
    </source>
</evidence>
<keyword evidence="7 9" id="KW-0675">Receptor</keyword>
<accession>A0A8J6G2X2</accession>
<comment type="subcellular location">
    <subcellularLocation>
        <location evidence="1">Cell membrane</location>
        <topology evidence="1">Single-pass type I membrane protein</topology>
    </subcellularLocation>
</comment>
<keyword evidence="6" id="KW-0472">Membrane</keyword>
<keyword evidence="8" id="KW-0325">Glycoprotein</keyword>
<organism evidence="9 10">
    <name type="scientific">Microtus ochrogaster</name>
    <name type="common">Prairie vole</name>
    <dbReference type="NCBI Taxonomy" id="79684"/>
    <lineage>
        <taxon>Eukaryota</taxon>
        <taxon>Metazoa</taxon>
        <taxon>Chordata</taxon>
        <taxon>Craniata</taxon>
        <taxon>Vertebrata</taxon>
        <taxon>Euteleostomi</taxon>
        <taxon>Mammalia</taxon>
        <taxon>Eutheria</taxon>
        <taxon>Euarchontoglires</taxon>
        <taxon>Glires</taxon>
        <taxon>Rodentia</taxon>
        <taxon>Myomorpha</taxon>
        <taxon>Muroidea</taxon>
        <taxon>Cricetidae</taxon>
        <taxon>Arvicolinae</taxon>
        <taxon>Microtus</taxon>
    </lineage>
</organism>
<dbReference type="PANTHER" id="PTHR46877:SF20">
    <property type="entry name" value="RECEPTOR PROTEIN-TYROSINE KINASE"/>
    <property type="match status" value="1"/>
</dbReference>
<protein>
    <submittedName>
        <fullName evidence="9">Ephrin type-A receptor 2</fullName>
    </submittedName>
</protein>
<dbReference type="AlphaFoldDB" id="A0A8J6G2X2"/>
<dbReference type="GO" id="GO:0005005">
    <property type="term" value="F:transmembrane-ephrin receptor activity"/>
    <property type="evidence" value="ECO:0007669"/>
    <property type="project" value="TreeGrafter"/>
</dbReference>
<dbReference type="GO" id="GO:0007155">
    <property type="term" value="P:cell adhesion"/>
    <property type="evidence" value="ECO:0007669"/>
    <property type="project" value="UniProtKB-KW"/>
</dbReference>
<evidence type="ECO:0000313" key="9">
    <source>
        <dbReference type="EMBL" id="KAH0503491.1"/>
    </source>
</evidence>
<keyword evidence="3" id="KW-0547">Nucleotide-binding</keyword>
<dbReference type="GO" id="GO:0007411">
    <property type="term" value="P:axon guidance"/>
    <property type="evidence" value="ECO:0007669"/>
    <property type="project" value="TreeGrafter"/>
</dbReference>
<evidence type="ECO:0000256" key="1">
    <source>
        <dbReference type="ARBA" id="ARBA00004251"/>
    </source>
</evidence>
<evidence type="ECO:0000256" key="5">
    <source>
        <dbReference type="ARBA" id="ARBA00022889"/>
    </source>
</evidence>
<comment type="caution">
    <text evidence="9">The sequence shown here is derived from an EMBL/GenBank/DDBJ whole genome shotgun (WGS) entry which is preliminary data.</text>
</comment>
<dbReference type="Gene3D" id="2.60.40.1770">
    <property type="entry name" value="ephrin a2 ectodomain"/>
    <property type="match status" value="1"/>
</dbReference>
<sequence>MSVKGVREEKLRSPEAQKATWACVPFSPRFQLAQCWATPIPSHQNTQTPLWDAAGKQLEPAAALGPGQAKVFQFNKAPVQFTKIDTIASDEITVSSDFEARNVKLNVVERIGEAAHLEGLLPGLPGHRRLCGATLRPCPEILQSLAHFPETITMAISETHPLATVAGTCVDHAVVLYGGEEPLMHCTVNGEWLVPIGQCLCQAGYEKVADACQACSPGSGTAVASSSTGSAVSAS</sequence>
<evidence type="ECO:0000256" key="8">
    <source>
        <dbReference type="ARBA" id="ARBA00023180"/>
    </source>
</evidence>
<evidence type="ECO:0000256" key="4">
    <source>
        <dbReference type="ARBA" id="ARBA00022840"/>
    </source>
</evidence>
<dbReference type="Proteomes" id="UP000710432">
    <property type="component" value="Unassembled WGS sequence"/>
</dbReference>
<dbReference type="PANTHER" id="PTHR46877">
    <property type="entry name" value="EPH RECEPTOR A5"/>
    <property type="match status" value="1"/>
</dbReference>
<keyword evidence="2" id="KW-1003">Cell membrane</keyword>
<dbReference type="GO" id="GO:0030425">
    <property type="term" value="C:dendrite"/>
    <property type="evidence" value="ECO:0007669"/>
    <property type="project" value="TreeGrafter"/>
</dbReference>
<gene>
    <name evidence="9" type="ORF">LTLLF_187310</name>
</gene>
<evidence type="ECO:0000313" key="10">
    <source>
        <dbReference type="Proteomes" id="UP000710432"/>
    </source>
</evidence>
<name>A0A8J6G2X2_MICOH</name>
<dbReference type="EMBL" id="JAATJU010025526">
    <property type="protein sequence ID" value="KAH0503491.1"/>
    <property type="molecule type" value="Genomic_DNA"/>
</dbReference>
<dbReference type="InterPro" id="IPR050449">
    <property type="entry name" value="Ephrin_rcpt_TKs"/>
</dbReference>
<evidence type="ECO:0000256" key="2">
    <source>
        <dbReference type="ARBA" id="ARBA00022475"/>
    </source>
</evidence>
<proteinExistence type="predicted"/>